<keyword evidence="4" id="KW-1185">Reference proteome</keyword>
<feature type="transmembrane region" description="Helical" evidence="1">
    <location>
        <begin position="73"/>
        <end position="91"/>
    </location>
</feature>
<proteinExistence type="predicted"/>
<reference evidence="3 4" key="1">
    <citation type="journal article" date="2013" name="PLoS Genet.">
        <title>Comparative genome structure, secondary metabolite, and effector coding capacity across Cochliobolus pathogens.</title>
        <authorList>
            <person name="Condon B.J."/>
            <person name="Leng Y."/>
            <person name="Wu D."/>
            <person name="Bushley K.E."/>
            <person name="Ohm R.A."/>
            <person name="Otillar R."/>
            <person name="Martin J."/>
            <person name="Schackwitz W."/>
            <person name="Grimwood J."/>
            <person name="MohdZainudin N."/>
            <person name="Xue C."/>
            <person name="Wang R."/>
            <person name="Manning V.A."/>
            <person name="Dhillon B."/>
            <person name="Tu Z.J."/>
            <person name="Steffenson B.J."/>
            <person name="Salamov A."/>
            <person name="Sun H."/>
            <person name="Lowry S."/>
            <person name="LaButti K."/>
            <person name="Han J."/>
            <person name="Copeland A."/>
            <person name="Lindquist E."/>
            <person name="Barry K."/>
            <person name="Schmutz J."/>
            <person name="Baker S.E."/>
            <person name="Ciuffetti L.M."/>
            <person name="Grigoriev I.V."/>
            <person name="Zhong S."/>
            <person name="Turgeon B.G."/>
        </authorList>
    </citation>
    <scope>NUCLEOTIDE SEQUENCE [LARGE SCALE GENOMIC DNA]</scope>
    <source>
        <strain evidence="3 4">26-R-13</strain>
    </source>
</reference>
<dbReference type="EMBL" id="KI964581">
    <property type="protein sequence ID" value="EUC35029.1"/>
    <property type="molecule type" value="Genomic_DNA"/>
</dbReference>
<dbReference type="RefSeq" id="XP_007710646.1">
    <property type="nucleotide sequence ID" value="XM_007712456.1"/>
</dbReference>
<keyword evidence="1" id="KW-0472">Membrane</keyword>
<gene>
    <name evidence="3" type="ORF">COCCADRAFT_35374</name>
</gene>
<evidence type="ECO:0000256" key="2">
    <source>
        <dbReference type="SAM" id="SignalP"/>
    </source>
</evidence>
<sequence length="110" mass="11650">MVVHLGLALTFVPCTVCIGLTLTPGATMPDLAKQSRANITAYCVPSALNLPADPGPGSWKTAFPGKPNFCRPLVAPSVAVVHAVFCHFTIAPRTARSRRQTWCSGPDGLY</sequence>
<feature type="signal peptide" evidence="2">
    <location>
        <begin position="1"/>
        <end position="19"/>
    </location>
</feature>
<evidence type="ECO:0000313" key="3">
    <source>
        <dbReference type="EMBL" id="EUC35029.1"/>
    </source>
</evidence>
<evidence type="ECO:0000313" key="4">
    <source>
        <dbReference type="Proteomes" id="UP000053841"/>
    </source>
</evidence>
<keyword evidence="2" id="KW-0732">Signal</keyword>
<dbReference type="KEGG" id="bze:COCCADRAFT_35374"/>
<protein>
    <recommendedName>
        <fullName evidence="5">Secreted protein</fullName>
    </recommendedName>
</protein>
<evidence type="ECO:0000256" key="1">
    <source>
        <dbReference type="SAM" id="Phobius"/>
    </source>
</evidence>
<dbReference type="HOGENOM" id="CLU_2170633_0_0_1"/>
<keyword evidence="1" id="KW-0812">Transmembrane</keyword>
<dbReference type="OrthoDB" id="10310485at2759"/>
<dbReference type="AlphaFoldDB" id="W6YHB2"/>
<organism evidence="3 4">
    <name type="scientific">Cochliobolus carbonum (strain 26-R-13)</name>
    <name type="common">Maize leaf spot fungus</name>
    <name type="synonym">Bipolaris zeicola</name>
    <dbReference type="NCBI Taxonomy" id="930089"/>
    <lineage>
        <taxon>Eukaryota</taxon>
        <taxon>Fungi</taxon>
        <taxon>Dikarya</taxon>
        <taxon>Ascomycota</taxon>
        <taxon>Pezizomycotina</taxon>
        <taxon>Dothideomycetes</taxon>
        <taxon>Pleosporomycetidae</taxon>
        <taxon>Pleosporales</taxon>
        <taxon>Pleosporineae</taxon>
        <taxon>Pleosporaceae</taxon>
        <taxon>Bipolaris</taxon>
    </lineage>
</organism>
<accession>W6YHB2</accession>
<feature type="chain" id="PRO_5004886404" description="Secreted protein" evidence="2">
    <location>
        <begin position="20"/>
        <end position="110"/>
    </location>
</feature>
<dbReference type="GeneID" id="19147980"/>
<name>W6YHB2_COCC2</name>
<dbReference type="Proteomes" id="UP000053841">
    <property type="component" value="Unassembled WGS sequence"/>
</dbReference>
<keyword evidence="1" id="KW-1133">Transmembrane helix</keyword>
<evidence type="ECO:0008006" key="5">
    <source>
        <dbReference type="Google" id="ProtNLM"/>
    </source>
</evidence>